<comment type="caution">
    <text evidence="3">The sequence shown here is derived from an EMBL/GenBank/DDBJ whole genome shotgun (WGS) entry which is preliminary data.</text>
</comment>
<proteinExistence type="predicted"/>
<dbReference type="OrthoDB" id="290144at2"/>
<organism evidence="3 4">
    <name type="scientific">Posidoniimonas polymericola</name>
    <dbReference type="NCBI Taxonomy" id="2528002"/>
    <lineage>
        <taxon>Bacteria</taxon>
        <taxon>Pseudomonadati</taxon>
        <taxon>Planctomycetota</taxon>
        <taxon>Planctomycetia</taxon>
        <taxon>Pirellulales</taxon>
        <taxon>Lacipirellulaceae</taxon>
        <taxon>Posidoniimonas</taxon>
    </lineage>
</organism>
<evidence type="ECO:0000256" key="1">
    <source>
        <dbReference type="SAM" id="MobiDB-lite"/>
    </source>
</evidence>
<dbReference type="EMBL" id="SJPO01000026">
    <property type="protein sequence ID" value="TWT65159.1"/>
    <property type="molecule type" value="Genomic_DNA"/>
</dbReference>
<sequence length="440" mass="49620">MPHQDQAGLANALDWLAAPTMFGRYTFRSDCVWTPWSLVRVTLLWAWGEESTLTDRYAAAGEITRRLPDGQRELVSYQAFLKLLARHSGALLFALLSMLQRRLQQDLAGCYRVSGMLAFGVDGTRVELPRTAANQQAFASPTCRTRKRGRRRRAAYKKAANPQAWLTTLWHVGSGLPWMWRHGPSGSSEREHLLEMLASLPEPALLTADAGFVGYDFWRRLQEAGHDFLIRVGANVTLIKQLGYFREQEGRVYLWPDKSARKRQPPIVLRLVIAQGGKRPVYLVTSVLTKSRLTDKQVIELYRARWGVEVFYRSFKQTFARRKLRSGSPVNAGVELDWSLAALTAACLYAKKLQVDHGESPQRTSVAGVLRVLRQAMRGVAIELPARLAHALIDAYQRQNKASRDYPKKKPKYSGATPPKILKATKLQVQTANQLRGLTA</sequence>
<feature type="region of interest" description="Disordered" evidence="1">
    <location>
        <begin position="400"/>
        <end position="420"/>
    </location>
</feature>
<evidence type="ECO:0000313" key="3">
    <source>
        <dbReference type="EMBL" id="TWT65159.1"/>
    </source>
</evidence>
<dbReference type="GO" id="GO:0006313">
    <property type="term" value="P:DNA transposition"/>
    <property type="evidence" value="ECO:0007669"/>
    <property type="project" value="InterPro"/>
</dbReference>
<dbReference type="Proteomes" id="UP000318478">
    <property type="component" value="Unassembled WGS sequence"/>
</dbReference>
<keyword evidence="4" id="KW-1185">Reference proteome</keyword>
<evidence type="ECO:0000313" key="4">
    <source>
        <dbReference type="Proteomes" id="UP000318478"/>
    </source>
</evidence>
<dbReference type="InterPro" id="IPR012337">
    <property type="entry name" value="RNaseH-like_sf"/>
</dbReference>
<dbReference type="GO" id="GO:0004803">
    <property type="term" value="F:transposase activity"/>
    <property type="evidence" value="ECO:0007669"/>
    <property type="project" value="InterPro"/>
</dbReference>
<feature type="domain" description="Transposase IS4-like" evidence="2">
    <location>
        <begin position="121"/>
        <end position="342"/>
    </location>
</feature>
<dbReference type="PANTHER" id="PTHR37529:SF1">
    <property type="entry name" value="TRANSPOSASE INSG FOR INSERTION SEQUENCE ELEMENT IS4-RELATED"/>
    <property type="match status" value="1"/>
</dbReference>
<name>A0A5C5XR96_9BACT</name>
<dbReference type="SUPFAM" id="SSF53098">
    <property type="entry name" value="Ribonuclease H-like"/>
    <property type="match status" value="1"/>
</dbReference>
<reference evidence="3 4" key="1">
    <citation type="submission" date="2019-02" db="EMBL/GenBank/DDBJ databases">
        <title>Deep-cultivation of Planctomycetes and their phenomic and genomic characterization uncovers novel biology.</title>
        <authorList>
            <person name="Wiegand S."/>
            <person name="Jogler M."/>
            <person name="Boedeker C."/>
            <person name="Pinto D."/>
            <person name="Vollmers J."/>
            <person name="Rivas-Marin E."/>
            <person name="Kohn T."/>
            <person name="Peeters S.H."/>
            <person name="Heuer A."/>
            <person name="Rast P."/>
            <person name="Oberbeckmann S."/>
            <person name="Bunk B."/>
            <person name="Jeske O."/>
            <person name="Meyerdierks A."/>
            <person name="Storesund J.E."/>
            <person name="Kallscheuer N."/>
            <person name="Luecker S."/>
            <person name="Lage O.M."/>
            <person name="Pohl T."/>
            <person name="Merkel B.J."/>
            <person name="Hornburger P."/>
            <person name="Mueller R.-W."/>
            <person name="Bruemmer F."/>
            <person name="Labrenz M."/>
            <person name="Spormann A.M."/>
            <person name="Op Den Camp H."/>
            <person name="Overmann J."/>
            <person name="Amann R."/>
            <person name="Jetten M.S.M."/>
            <person name="Mascher T."/>
            <person name="Medema M.H."/>
            <person name="Devos D.P."/>
            <person name="Kaster A.-K."/>
            <person name="Ovreas L."/>
            <person name="Rohde M."/>
            <person name="Galperin M.Y."/>
            <person name="Jogler C."/>
        </authorList>
    </citation>
    <scope>NUCLEOTIDE SEQUENCE [LARGE SCALE GENOMIC DNA]</scope>
    <source>
        <strain evidence="3 4">Pla123a</strain>
    </source>
</reference>
<dbReference type="GO" id="GO:0003677">
    <property type="term" value="F:DNA binding"/>
    <property type="evidence" value="ECO:0007669"/>
    <property type="project" value="InterPro"/>
</dbReference>
<accession>A0A5C5XR96</accession>
<protein>
    <submittedName>
        <fullName evidence="3">Transposase DDE domain protein</fullName>
    </submittedName>
</protein>
<evidence type="ECO:0000259" key="2">
    <source>
        <dbReference type="Pfam" id="PF01609"/>
    </source>
</evidence>
<dbReference type="Pfam" id="PF01609">
    <property type="entry name" value="DDE_Tnp_1"/>
    <property type="match status" value="1"/>
</dbReference>
<dbReference type="InterPro" id="IPR047952">
    <property type="entry name" value="Transpos_IS4"/>
</dbReference>
<gene>
    <name evidence="3" type="ORF">Pla123a_49320</name>
</gene>
<dbReference type="PANTHER" id="PTHR37529">
    <property type="entry name" value="TRANSPOSASE INSG FOR INSERTION SEQUENCE ELEMENT IS4-RELATED"/>
    <property type="match status" value="1"/>
</dbReference>
<dbReference type="InterPro" id="IPR002559">
    <property type="entry name" value="Transposase_11"/>
</dbReference>
<dbReference type="Gene3D" id="3.90.350.10">
    <property type="entry name" value="Transposase Inhibitor Protein From Tn5, Chain A, domain 1"/>
    <property type="match status" value="1"/>
</dbReference>
<dbReference type="NCBIfam" id="NF033592">
    <property type="entry name" value="transpos_IS4_1"/>
    <property type="match status" value="1"/>
</dbReference>
<dbReference type="RefSeq" id="WP_146591969.1">
    <property type="nucleotide sequence ID" value="NZ_SJPO01000026.1"/>
</dbReference>
<dbReference type="AlphaFoldDB" id="A0A5C5XR96"/>